<accession>A0A916SC14</accession>
<dbReference type="Proteomes" id="UP000606922">
    <property type="component" value="Unassembled WGS sequence"/>
</dbReference>
<keyword evidence="2" id="KW-1185">Reference proteome</keyword>
<dbReference type="AlphaFoldDB" id="A0A916SC14"/>
<evidence type="ECO:0000313" key="1">
    <source>
        <dbReference type="EMBL" id="GGA90642.1"/>
    </source>
</evidence>
<gene>
    <name evidence="1" type="ORF">GCM10010979_01670</name>
</gene>
<reference evidence="1" key="2">
    <citation type="submission" date="2020-09" db="EMBL/GenBank/DDBJ databases">
        <authorList>
            <person name="Sun Q."/>
            <person name="Zhou Y."/>
        </authorList>
    </citation>
    <scope>NUCLEOTIDE SEQUENCE</scope>
    <source>
        <strain evidence="1">CGMCC 1.12813</strain>
    </source>
</reference>
<reference evidence="1" key="1">
    <citation type="journal article" date="2014" name="Int. J. Syst. Evol. Microbiol.">
        <title>Complete genome sequence of Corynebacterium casei LMG S-19264T (=DSM 44701T), isolated from a smear-ripened cheese.</title>
        <authorList>
            <consortium name="US DOE Joint Genome Institute (JGI-PGF)"/>
            <person name="Walter F."/>
            <person name="Albersmeier A."/>
            <person name="Kalinowski J."/>
            <person name="Ruckert C."/>
        </authorList>
    </citation>
    <scope>NUCLEOTIDE SEQUENCE</scope>
    <source>
        <strain evidence="1">CGMCC 1.12813</strain>
    </source>
</reference>
<proteinExistence type="predicted"/>
<evidence type="ECO:0000313" key="2">
    <source>
        <dbReference type="Proteomes" id="UP000606922"/>
    </source>
</evidence>
<sequence length="139" mass="15855">MTMPTDDDKKSAWIRFEGEARRLLIRRPRFDRDGLYLFGRRYAAQTVTLTAAELQALLNGRVVAVDVVGEYLLYLNVEDGAVDAARSAVAVERPQLRYSERVRVRAAQVRVNAGRRAHIPTPEWIIELAKKSSDETREQ</sequence>
<name>A0A916SC14_9MICO</name>
<protein>
    <submittedName>
        <fullName evidence="1">Uncharacterized protein</fullName>
    </submittedName>
</protein>
<comment type="caution">
    <text evidence="1">The sequence shown here is derived from an EMBL/GenBank/DDBJ whole genome shotgun (WGS) entry which is preliminary data.</text>
</comment>
<organism evidence="1 2">
    <name type="scientific">Conyzicola nivalis</name>
    <dbReference type="NCBI Taxonomy" id="1477021"/>
    <lineage>
        <taxon>Bacteria</taxon>
        <taxon>Bacillati</taxon>
        <taxon>Actinomycetota</taxon>
        <taxon>Actinomycetes</taxon>
        <taxon>Micrococcales</taxon>
        <taxon>Microbacteriaceae</taxon>
        <taxon>Conyzicola</taxon>
    </lineage>
</organism>
<dbReference type="EMBL" id="BMGB01000001">
    <property type="protein sequence ID" value="GGA90642.1"/>
    <property type="molecule type" value="Genomic_DNA"/>
</dbReference>